<dbReference type="PATRIC" id="fig|537010.4.peg.3825"/>
<dbReference type="Proteomes" id="UP000004416">
    <property type="component" value="Unassembled WGS sequence"/>
</dbReference>
<protein>
    <submittedName>
        <fullName evidence="1">Uncharacterized protein</fullName>
    </submittedName>
</protein>
<organism evidence="1 2">
    <name type="scientific">Desulfitobacterium hafniense DP7</name>
    <dbReference type="NCBI Taxonomy" id="537010"/>
    <lineage>
        <taxon>Bacteria</taxon>
        <taxon>Bacillati</taxon>
        <taxon>Bacillota</taxon>
        <taxon>Clostridia</taxon>
        <taxon>Eubacteriales</taxon>
        <taxon>Desulfitobacteriaceae</taxon>
        <taxon>Desulfitobacterium</taxon>
    </lineage>
</organism>
<name>G9XSY9_DESHA</name>
<sequence length="44" mass="5353">MSLNAHNSPLPFKQGYYIKSFVYKKHFQNNFAAKYFRNEKLRLI</sequence>
<gene>
    <name evidence="1" type="ORF">HMPREF0322_04096</name>
</gene>
<accession>G9XSY9</accession>
<evidence type="ECO:0000313" key="1">
    <source>
        <dbReference type="EMBL" id="EHL05167.1"/>
    </source>
</evidence>
<dbReference type="EMBL" id="AFZX01000106">
    <property type="protein sequence ID" value="EHL05167.1"/>
    <property type="molecule type" value="Genomic_DNA"/>
</dbReference>
<comment type="caution">
    <text evidence="1">The sequence shown here is derived from an EMBL/GenBank/DDBJ whole genome shotgun (WGS) entry which is preliminary data.</text>
</comment>
<dbReference type="HOGENOM" id="CLU_3215329_0_0_9"/>
<dbReference type="AlphaFoldDB" id="G9XSY9"/>
<proteinExistence type="predicted"/>
<reference evidence="1 2" key="1">
    <citation type="submission" date="2011-08" db="EMBL/GenBank/DDBJ databases">
        <authorList>
            <person name="Weinstock G."/>
            <person name="Sodergren E."/>
            <person name="Clifton S."/>
            <person name="Fulton L."/>
            <person name="Fulton B."/>
            <person name="Courtney L."/>
            <person name="Fronick C."/>
            <person name="Harrison M."/>
            <person name="Strong C."/>
            <person name="Farmer C."/>
            <person name="Delahaunty K."/>
            <person name="Markovic C."/>
            <person name="Hall O."/>
            <person name="Minx P."/>
            <person name="Tomlinson C."/>
            <person name="Mitreva M."/>
            <person name="Hou S."/>
            <person name="Chen J."/>
            <person name="Wollam A."/>
            <person name="Pepin K.H."/>
            <person name="Johnson M."/>
            <person name="Bhonagiri V."/>
            <person name="Zhang X."/>
            <person name="Suruliraj S."/>
            <person name="Warren W."/>
            <person name="Chinwalla A."/>
            <person name="Mardis E.R."/>
            <person name="Wilson R.K."/>
        </authorList>
    </citation>
    <scope>NUCLEOTIDE SEQUENCE [LARGE SCALE GENOMIC DNA]</scope>
    <source>
        <strain evidence="1 2">DP7</strain>
    </source>
</reference>
<evidence type="ECO:0000313" key="2">
    <source>
        <dbReference type="Proteomes" id="UP000004416"/>
    </source>
</evidence>